<evidence type="ECO:0000256" key="1">
    <source>
        <dbReference type="SAM" id="Phobius"/>
    </source>
</evidence>
<sequence length="181" mass="20025">MNLSRFRNFCRINAYALQIFSIFIFVAVVYSVYTYVSGTTTLSFTYNSPDITLFSMGGSKGAIGITEAERQIAAFTMIPITQAVTIFVLLAGSAAFKWLADGKRPFDFNFVKIIKRISLTLMISDIILPLVHSFVLGVISVDGYNLNFGFGSGFIMGVILYVVSEIFNYGIELQNLSDDVV</sequence>
<keyword evidence="3" id="KW-1185">Reference proteome</keyword>
<keyword evidence="1" id="KW-1133">Transmembrane helix</keyword>
<keyword evidence="1" id="KW-0812">Transmembrane</keyword>
<gene>
    <name evidence="2" type="ORF">G7058_00925</name>
</gene>
<name>A0A6G7WEQ6_9LACT</name>
<feature type="transmembrane region" description="Helical" evidence="1">
    <location>
        <begin position="117"/>
        <end position="139"/>
    </location>
</feature>
<accession>A0A6G7WEQ6</accession>
<feature type="transmembrane region" description="Helical" evidence="1">
    <location>
        <begin position="72"/>
        <end position="96"/>
    </location>
</feature>
<protein>
    <submittedName>
        <fullName evidence="2">DUF2975 domain-containing protein</fullName>
    </submittedName>
</protein>
<dbReference type="Proteomes" id="UP000501830">
    <property type="component" value="Chromosome"/>
</dbReference>
<dbReference type="KEGG" id="jpo:G7058_00925"/>
<feature type="transmembrane region" description="Helical" evidence="1">
    <location>
        <begin position="12"/>
        <end position="33"/>
    </location>
</feature>
<feature type="transmembrane region" description="Helical" evidence="1">
    <location>
        <begin position="145"/>
        <end position="163"/>
    </location>
</feature>
<evidence type="ECO:0000313" key="2">
    <source>
        <dbReference type="EMBL" id="QIK50750.1"/>
    </source>
</evidence>
<proteinExistence type="predicted"/>
<dbReference type="AlphaFoldDB" id="A0A6G7WEQ6"/>
<dbReference type="GeneID" id="94551818"/>
<reference evidence="2 3" key="1">
    <citation type="journal article" date="2017" name="Int. J. Syst. Evol. Microbiol.">
        <title>Jeotgalibaca porci sp. nov. and Jeotgalibaca arthritidis sp. nov., isolated from pigs, and emended description of the genus Jeotgalibaca.</title>
        <authorList>
            <person name="Zamora L."/>
            <person name="Perez-Sancho M."/>
            <person name="Dominguez L."/>
            <person name="Fernandez-Garayzabal J.F."/>
            <person name="Vela A.I."/>
        </authorList>
    </citation>
    <scope>NUCLEOTIDE SEQUENCE [LARGE SCALE GENOMIC DNA]</scope>
    <source>
        <strain evidence="2 3">CCUG 69148</strain>
    </source>
</reference>
<organism evidence="2 3">
    <name type="scientific">Jeotgalibaca porci</name>
    <dbReference type="NCBI Taxonomy" id="1868793"/>
    <lineage>
        <taxon>Bacteria</taxon>
        <taxon>Bacillati</taxon>
        <taxon>Bacillota</taxon>
        <taxon>Bacilli</taxon>
        <taxon>Lactobacillales</taxon>
        <taxon>Carnobacteriaceae</taxon>
        <taxon>Jeotgalibaca</taxon>
    </lineage>
</organism>
<dbReference type="EMBL" id="CP049889">
    <property type="protein sequence ID" value="QIK50750.1"/>
    <property type="molecule type" value="Genomic_DNA"/>
</dbReference>
<keyword evidence="1" id="KW-0472">Membrane</keyword>
<evidence type="ECO:0000313" key="3">
    <source>
        <dbReference type="Proteomes" id="UP000501830"/>
    </source>
</evidence>
<dbReference type="RefSeq" id="WP_166061787.1">
    <property type="nucleotide sequence ID" value="NZ_CP049889.1"/>
</dbReference>